<dbReference type="AlphaFoldDB" id="A0A6G9Y4F3"/>
<evidence type="ECO:0000313" key="4">
    <source>
        <dbReference type="EMBL" id="QIS07990.1"/>
    </source>
</evidence>
<dbReference type="EMBL" id="CP046172">
    <property type="protein sequence ID" value="QIS07990.1"/>
    <property type="molecule type" value="Genomic_DNA"/>
</dbReference>
<dbReference type="KEGG" id="nah:F5544_00275"/>
<dbReference type="Pfam" id="PF07848">
    <property type="entry name" value="PaaX"/>
    <property type="match status" value="1"/>
</dbReference>
<protein>
    <submittedName>
        <fullName evidence="4">PaaX family transcriptional regulator</fullName>
    </submittedName>
</protein>
<evidence type="ECO:0000259" key="1">
    <source>
        <dbReference type="Pfam" id="PF07848"/>
    </source>
</evidence>
<dbReference type="PANTHER" id="PTHR30319:SF1">
    <property type="entry name" value="TRANSCRIPTIONAL REPRESSOR PAAX"/>
    <property type="match status" value="1"/>
</dbReference>
<accession>A0A6G9Y4F3</accession>
<dbReference type="Pfam" id="PF08223">
    <property type="entry name" value="PaaX_C"/>
    <property type="match status" value="1"/>
</dbReference>
<evidence type="ECO:0000313" key="5">
    <source>
        <dbReference type="Proteomes" id="UP000503540"/>
    </source>
</evidence>
<dbReference type="Gene3D" id="3.30.70.2650">
    <property type="match status" value="1"/>
</dbReference>
<organism evidence="4 5">
    <name type="scientific">Nocardia arthritidis</name>
    <dbReference type="NCBI Taxonomy" id="228602"/>
    <lineage>
        <taxon>Bacteria</taxon>
        <taxon>Bacillati</taxon>
        <taxon>Actinomycetota</taxon>
        <taxon>Actinomycetes</taxon>
        <taxon>Mycobacteriales</taxon>
        <taxon>Nocardiaceae</taxon>
        <taxon>Nocardia</taxon>
    </lineage>
</organism>
<name>A0A6G9Y4F3_9NOCA</name>
<dbReference type="InterPro" id="IPR012906">
    <property type="entry name" value="PaaX-like_N"/>
</dbReference>
<dbReference type="Proteomes" id="UP000503540">
    <property type="component" value="Chromosome"/>
</dbReference>
<proteinExistence type="predicted"/>
<dbReference type="InterPro" id="IPR013225">
    <property type="entry name" value="PaaX_C"/>
</dbReference>
<dbReference type="InterPro" id="IPR036388">
    <property type="entry name" value="WH-like_DNA-bd_sf"/>
</dbReference>
<feature type="domain" description="Transcriptional repressor PaaX-like central Cas2-like" evidence="3">
    <location>
        <begin position="121"/>
        <end position="198"/>
    </location>
</feature>
<gene>
    <name evidence="4" type="ORF">F5544_00275</name>
</gene>
<dbReference type="PANTHER" id="PTHR30319">
    <property type="entry name" value="PHENYLACETIC ACID REGULATOR-RELATED TRANSCRIPTIONAL REPRESSOR"/>
    <property type="match status" value="1"/>
</dbReference>
<reference evidence="4 5" key="1">
    <citation type="journal article" date="2019" name="ACS Chem. Biol.">
        <title>Identification and Mobilization of a Cryptic Antibiotic Biosynthesis Gene Locus from a Human-Pathogenic Nocardia Isolate.</title>
        <authorList>
            <person name="Herisse M."/>
            <person name="Ishida K."/>
            <person name="Porter J.L."/>
            <person name="Howden B."/>
            <person name="Hertweck C."/>
            <person name="Stinear T.P."/>
            <person name="Pidot S.J."/>
        </authorList>
    </citation>
    <scope>NUCLEOTIDE SEQUENCE [LARGE SCALE GENOMIC DNA]</scope>
    <source>
        <strain evidence="4 5">AUSMDU00012717</strain>
    </source>
</reference>
<sequence length="299" mass="33614">MNNVPNRPATSGSEATTTYGVRMTVTIDGAEPQPRELIVTLFGLYARAENNWLPVAGLVRLMADLGIDGPAVRSSVSRLKRRDVLRSERHEGAVGYALSQSALDVITEGDTRIFHRRRGTAEDGWIILVFSVPESERDKRHTLRTALTRLGFGTVAPGVWIAPGQLARETREMLERRGLSAYVEMFDGHHLAFGDLRAKVRRWWDLEELTLQYADFVQRHRPALAEFGGRAVPPDKAFAIYVPMLTEWRRLPYLDPGLPLSLLPPGWHGVTAEQLFNDLNEALSGPAREHAVEVIHRRR</sequence>
<dbReference type="Gene3D" id="1.10.10.10">
    <property type="entry name" value="Winged helix-like DNA-binding domain superfamily/Winged helix DNA-binding domain"/>
    <property type="match status" value="1"/>
</dbReference>
<feature type="domain" description="Transcriptional repressor PaaX-like C-terminal" evidence="2">
    <location>
        <begin position="204"/>
        <end position="291"/>
    </location>
</feature>
<dbReference type="GO" id="GO:0006351">
    <property type="term" value="P:DNA-templated transcription"/>
    <property type="evidence" value="ECO:0007669"/>
    <property type="project" value="InterPro"/>
</dbReference>
<dbReference type="Pfam" id="PF20803">
    <property type="entry name" value="PaaX_M"/>
    <property type="match status" value="1"/>
</dbReference>
<evidence type="ECO:0000259" key="2">
    <source>
        <dbReference type="Pfam" id="PF08223"/>
    </source>
</evidence>
<keyword evidence="5" id="KW-1185">Reference proteome</keyword>
<evidence type="ECO:0000259" key="3">
    <source>
        <dbReference type="Pfam" id="PF20803"/>
    </source>
</evidence>
<feature type="domain" description="Transcriptional repressor PaaX-like N-terminal" evidence="1">
    <location>
        <begin position="35"/>
        <end position="101"/>
    </location>
</feature>
<dbReference type="InterPro" id="IPR048846">
    <property type="entry name" value="PaaX-like_central"/>
</dbReference>
<dbReference type="Gene3D" id="1.20.58.1460">
    <property type="match status" value="1"/>
</dbReference>
<dbReference type="PIRSF" id="PIRSF020623">
    <property type="entry name" value="PaaX"/>
    <property type="match status" value="1"/>
</dbReference>
<dbReference type="InterPro" id="IPR011965">
    <property type="entry name" value="PaaX_trns_reg"/>
</dbReference>